<feature type="transmembrane region" description="Helical" evidence="4">
    <location>
        <begin position="74"/>
        <end position="93"/>
    </location>
</feature>
<dbReference type="eggNOG" id="COG2223">
    <property type="taxonomic scope" value="Bacteria"/>
</dbReference>
<keyword evidence="2 4" id="KW-1133">Transmembrane helix</keyword>
<dbReference type="InterPro" id="IPR020846">
    <property type="entry name" value="MFS_dom"/>
</dbReference>
<sequence>MITPRRAVLQLGVTQTVGYASSAYLPAVLAAPMAKTLGLATPTVFAAYAGALLATVVLGPAIGRRVDRHGARGVLVLSNLVLAAGLISLALAQGPWMLFAAWALMGLGMALGHYDVAFAGLVGWFGAAARGPITGVTLIAGFASTIGWPLTASVADHHGWRAACLLWAGAQLALALPLHLTLPSGPGDVGEPTDRPPLAPANPPLVAVLLLASAFAAMSAVGAALGAQLPLLLKGLGATPGQALAAAALVGPAQVLARLAEWGLARRLHPLNAARIAVLLLPIGAGLTLVGGPVGLMALAALYGAGNGLFTIARGSAPLALFGPGGYGARLGLIAMPGRLTQALAPFAFALVMGISPIVALTAACLACLTALALMAPLSTRWAETV</sequence>
<dbReference type="InterPro" id="IPR011701">
    <property type="entry name" value="MFS"/>
</dbReference>
<gene>
    <name evidence="6" type="ordered locus">Cseg_2463</name>
</gene>
<dbReference type="KEGG" id="cse:Cseg_2463"/>
<dbReference type="Pfam" id="PF07690">
    <property type="entry name" value="MFS_1"/>
    <property type="match status" value="1"/>
</dbReference>
<evidence type="ECO:0000256" key="2">
    <source>
        <dbReference type="ARBA" id="ARBA00022989"/>
    </source>
</evidence>
<keyword evidence="1 4" id="KW-0812">Transmembrane</keyword>
<name>D5VK95_CAUST</name>
<dbReference type="RefSeq" id="WP_013079571.1">
    <property type="nucleotide sequence ID" value="NC_014100.1"/>
</dbReference>
<feature type="domain" description="Major facilitator superfamily (MFS) profile" evidence="5">
    <location>
        <begin position="1"/>
        <end position="380"/>
    </location>
</feature>
<dbReference type="InterPro" id="IPR036259">
    <property type="entry name" value="MFS_trans_sf"/>
</dbReference>
<dbReference type="AlphaFoldDB" id="D5VK95"/>
<evidence type="ECO:0000313" key="6">
    <source>
        <dbReference type="EMBL" id="ADG10918.1"/>
    </source>
</evidence>
<feature type="transmembrane region" description="Helical" evidence="4">
    <location>
        <begin position="205"/>
        <end position="231"/>
    </location>
</feature>
<feature type="transmembrane region" description="Helical" evidence="4">
    <location>
        <begin position="133"/>
        <end position="152"/>
    </location>
</feature>
<evidence type="ECO:0000259" key="5">
    <source>
        <dbReference type="PROSITE" id="PS50850"/>
    </source>
</evidence>
<organism evidence="6 7">
    <name type="scientific">Caulobacter segnis (strain ATCC 21756 / DSM 7131 / JCM 7823 / NBRC 15250 / LMG 17158 / TK0059)</name>
    <name type="common">Mycoplana segnis</name>
    <dbReference type="NCBI Taxonomy" id="509190"/>
    <lineage>
        <taxon>Bacteria</taxon>
        <taxon>Pseudomonadati</taxon>
        <taxon>Pseudomonadota</taxon>
        <taxon>Alphaproteobacteria</taxon>
        <taxon>Caulobacterales</taxon>
        <taxon>Caulobacteraceae</taxon>
        <taxon>Caulobacter</taxon>
    </lineage>
</organism>
<feature type="transmembrane region" description="Helical" evidence="4">
    <location>
        <begin position="276"/>
        <end position="303"/>
    </location>
</feature>
<feature type="transmembrane region" description="Helical" evidence="4">
    <location>
        <begin position="99"/>
        <end position="126"/>
    </location>
</feature>
<feature type="transmembrane region" description="Helical" evidence="4">
    <location>
        <begin position="315"/>
        <end position="335"/>
    </location>
</feature>
<evidence type="ECO:0000256" key="4">
    <source>
        <dbReference type="SAM" id="Phobius"/>
    </source>
</evidence>
<reference evidence="7" key="1">
    <citation type="journal article" date="2011" name="J. Bacteriol.">
        <title>Genome sequences of eight morphologically diverse alphaproteobacteria.</title>
        <authorList>
            <consortium name="US DOE Joint Genome Institute"/>
            <person name="Brown P.J."/>
            <person name="Kysela D.T."/>
            <person name="Buechlein A."/>
            <person name="Hemmerich C."/>
            <person name="Brun Y.V."/>
        </authorList>
    </citation>
    <scope>NUCLEOTIDE SEQUENCE [LARGE SCALE GENOMIC DNA]</scope>
    <source>
        <strain evidence="7">ATCC 21756 / DSM 7131 / JCM 7823 / NBRC 15250 / LMG 17158 / TK0059</strain>
    </source>
</reference>
<evidence type="ECO:0000256" key="3">
    <source>
        <dbReference type="ARBA" id="ARBA00023136"/>
    </source>
</evidence>
<dbReference type="SUPFAM" id="SSF103473">
    <property type="entry name" value="MFS general substrate transporter"/>
    <property type="match status" value="1"/>
</dbReference>
<accession>D5VK95</accession>
<dbReference type="GO" id="GO:0022857">
    <property type="term" value="F:transmembrane transporter activity"/>
    <property type="evidence" value="ECO:0007669"/>
    <property type="project" value="InterPro"/>
</dbReference>
<protein>
    <submittedName>
        <fullName evidence="6">Major facilitator superfamily MFS_1</fullName>
    </submittedName>
</protein>
<feature type="transmembrane region" description="Helical" evidence="4">
    <location>
        <begin position="40"/>
        <end position="62"/>
    </location>
</feature>
<dbReference type="EMBL" id="CP002008">
    <property type="protein sequence ID" value="ADG10918.1"/>
    <property type="molecule type" value="Genomic_DNA"/>
</dbReference>
<dbReference type="HOGENOM" id="CLU_001265_59_0_5"/>
<evidence type="ECO:0000313" key="7">
    <source>
        <dbReference type="Proteomes" id="UP000002629"/>
    </source>
</evidence>
<dbReference type="STRING" id="509190.Cseg_2463"/>
<evidence type="ECO:0000256" key="1">
    <source>
        <dbReference type="ARBA" id="ARBA00022692"/>
    </source>
</evidence>
<dbReference type="PROSITE" id="PS50850">
    <property type="entry name" value="MFS"/>
    <property type="match status" value="1"/>
</dbReference>
<feature type="transmembrane region" description="Helical" evidence="4">
    <location>
        <begin position="347"/>
        <end position="376"/>
    </location>
</feature>
<dbReference type="Gene3D" id="1.20.1250.20">
    <property type="entry name" value="MFS general substrate transporter like domains"/>
    <property type="match status" value="1"/>
</dbReference>
<keyword evidence="3 4" id="KW-0472">Membrane</keyword>
<proteinExistence type="predicted"/>
<dbReference type="Proteomes" id="UP000002629">
    <property type="component" value="Chromosome"/>
</dbReference>